<organism evidence="2 4">
    <name type="scientific">Tepidimonas fonticaldi</name>
    <dbReference type="NCBI Taxonomy" id="1101373"/>
    <lineage>
        <taxon>Bacteria</taxon>
        <taxon>Pseudomonadati</taxon>
        <taxon>Pseudomonadota</taxon>
        <taxon>Betaproteobacteria</taxon>
        <taxon>Burkholderiales</taxon>
        <taxon>Tepidimonas</taxon>
    </lineage>
</organism>
<keyword evidence="1" id="KW-0233">DNA recombination</keyword>
<dbReference type="NCBIfam" id="NF041502">
    <property type="entry name" value="integrase_1"/>
    <property type="match status" value="1"/>
</dbReference>
<dbReference type="GO" id="GO:0015074">
    <property type="term" value="P:DNA integration"/>
    <property type="evidence" value="ECO:0007669"/>
    <property type="project" value="InterPro"/>
</dbReference>
<dbReference type="SUPFAM" id="SSF56349">
    <property type="entry name" value="DNA breaking-rejoining enzymes"/>
    <property type="match status" value="1"/>
</dbReference>
<evidence type="ECO:0000256" key="1">
    <source>
        <dbReference type="ARBA" id="ARBA00023172"/>
    </source>
</evidence>
<dbReference type="GO" id="GO:0006310">
    <property type="term" value="P:DNA recombination"/>
    <property type="evidence" value="ECO:0007669"/>
    <property type="project" value="UniProtKB-KW"/>
</dbReference>
<evidence type="ECO:0008006" key="5">
    <source>
        <dbReference type="Google" id="ProtNLM"/>
    </source>
</evidence>
<dbReference type="InterPro" id="IPR011010">
    <property type="entry name" value="DNA_brk_join_enz"/>
</dbReference>
<dbReference type="EMBL" id="VJOO01000006">
    <property type="protein sequence ID" value="TSE37474.1"/>
    <property type="molecule type" value="Genomic_DNA"/>
</dbReference>
<name>A0A554XNS3_9BURK</name>
<accession>A0A554XNS3</accession>
<evidence type="ECO:0000313" key="3">
    <source>
        <dbReference type="EMBL" id="TSE37486.1"/>
    </source>
</evidence>
<dbReference type="Proteomes" id="UP000316388">
    <property type="component" value="Unassembled WGS sequence"/>
</dbReference>
<dbReference type="CDD" id="cd00397">
    <property type="entry name" value="DNA_BRE_C"/>
    <property type="match status" value="1"/>
</dbReference>
<evidence type="ECO:0000313" key="2">
    <source>
        <dbReference type="EMBL" id="TSE37474.1"/>
    </source>
</evidence>
<evidence type="ECO:0000313" key="4">
    <source>
        <dbReference type="Proteomes" id="UP000316388"/>
    </source>
</evidence>
<dbReference type="RefSeq" id="WP_185974475.1">
    <property type="nucleotide sequence ID" value="NZ_VJOO01000006.1"/>
</dbReference>
<proteinExistence type="predicted"/>
<dbReference type="Gene3D" id="1.10.443.10">
    <property type="entry name" value="Intergrase catalytic core"/>
    <property type="match status" value="1"/>
</dbReference>
<reference evidence="2 4" key="1">
    <citation type="submission" date="2019-07" db="EMBL/GenBank/DDBJ databases">
        <title>Tepidimonas fonticaldi AT-A2 draft genome.</title>
        <authorList>
            <person name="Da Costa M.S."/>
            <person name="Froufe H.J.C."/>
            <person name="Egas C."/>
            <person name="Albuquerque L."/>
        </authorList>
    </citation>
    <scope>NUCLEOTIDE SEQUENCE [LARGE SCALE GENOMIC DNA]</scope>
    <source>
        <strain evidence="2 4">AT-A2</strain>
    </source>
</reference>
<sequence length="515" mass="58055">MSKLVIAESRYHTLTELPQFAKTRSGVEFDPRSDRWVYRDDLYSVSLDFGKLHATASFVASAKHVLLWYVERLSSSHASNLFDRLGHYLKTISIWRNAPINEITTNDLINYKASLSNATFWYLGALSGLFQQWHRLGYPGVTDDAVAFLREIRIKGNPKGLAVLTHDPIYGPFTDIEFQSIQAALDGAYCRGEIDLEGYLLAYLFMLLGQRPIQYAALKVRDVERVVTKDGTTIYTIQIPRAKQRDRLSREDFKTRLIIPQIGELLIQHAADIREKFHGLLPDPSEAPLFPMRGKSKGAPAGFEYHRTAQTLADLLERTLKKLSIVSERTGKPLHITATRFRRTLATRAAMEGHGELVIAELLDHTDTQNVGIYIEARPEIVERIDRAIAFHMAPIAQAFAGTLIRDESEATRCDDPTSRICDPRFDPTMRPLANCGKHGFCGFAAPIACYTCVHFEPWLDGPHEAVLEFLLAERERLASRGDMRIASINDRTILAVAQVVQLCEAQRGQYGRNG</sequence>
<dbReference type="InterPro" id="IPR013762">
    <property type="entry name" value="Integrase-like_cat_sf"/>
</dbReference>
<comment type="caution">
    <text evidence="2">The sequence shown here is derived from an EMBL/GenBank/DDBJ whole genome shotgun (WGS) entry which is preliminary data.</text>
</comment>
<gene>
    <name evidence="2" type="ORF">Tfont_00989</name>
    <name evidence="3" type="ORF">Tfont_01001</name>
</gene>
<dbReference type="AlphaFoldDB" id="A0A554XNS3"/>
<dbReference type="GO" id="GO:0003677">
    <property type="term" value="F:DNA binding"/>
    <property type="evidence" value="ECO:0007669"/>
    <property type="project" value="InterPro"/>
</dbReference>
<dbReference type="EMBL" id="VJOO01000006">
    <property type="protein sequence ID" value="TSE37486.1"/>
    <property type="molecule type" value="Genomic_DNA"/>
</dbReference>
<dbReference type="InterPro" id="IPR048120">
    <property type="entry name" value="Integrase-like"/>
</dbReference>
<protein>
    <recommendedName>
        <fullName evidence="5">Integrase</fullName>
    </recommendedName>
</protein>